<dbReference type="GO" id="GO:0005524">
    <property type="term" value="F:ATP binding"/>
    <property type="evidence" value="ECO:0007669"/>
    <property type="project" value="UniProtKB-KW"/>
</dbReference>
<reference evidence="5" key="1">
    <citation type="submission" date="2022-11" db="UniProtKB">
        <authorList>
            <consortium name="WormBaseParasite"/>
        </authorList>
    </citation>
    <scope>IDENTIFICATION</scope>
</reference>
<keyword evidence="2" id="KW-0547">Nucleotide-binding</keyword>
<evidence type="ECO:0000256" key="2">
    <source>
        <dbReference type="ARBA" id="ARBA00022741"/>
    </source>
</evidence>
<protein>
    <submittedName>
        <fullName evidence="5">Uncharacterized protein</fullName>
    </submittedName>
</protein>
<evidence type="ECO:0000256" key="3">
    <source>
        <dbReference type="ARBA" id="ARBA00022840"/>
    </source>
</evidence>
<sequence length="294" mass="33434">MISEEKIVTTINPPKFKGFLLVVNIDNNGIYEITFEKVPINPIIGVDNYIQAVYFETQNDNISKNDFTLVKEFKLPKAIHDGHNRIVTNDKCYNVAGIHSGNWKTSAAICKNNEIKNISLGENEDDVIIASYVHFDDENVKCGLIDFEGIQYPSSSVYDIKTIIGKNLNEITIDKSWLFQLTETQNVDEFVEAMQEKLGINFKTGILLENFCGPIIKCPEEIYAFLLKHVKTKAKEQHQKLKLTDAIITVPGNYSENQKTTTRIAALLAGWQNIFFNSRINCNNVCKFFGSFRF</sequence>
<evidence type="ECO:0000313" key="5">
    <source>
        <dbReference type="WBParaSite" id="PDA_v2.g15520.t1"/>
    </source>
</evidence>
<dbReference type="InterPro" id="IPR013126">
    <property type="entry name" value="Hsp_70_fam"/>
</dbReference>
<keyword evidence="3" id="KW-0067">ATP-binding</keyword>
<dbReference type="Pfam" id="PF00012">
    <property type="entry name" value="HSP70"/>
    <property type="match status" value="1"/>
</dbReference>
<accession>A0A914PD20</accession>
<dbReference type="PANTHER" id="PTHR19375">
    <property type="entry name" value="HEAT SHOCK PROTEIN 70KDA"/>
    <property type="match status" value="1"/>
</dbReference>
<evidence type="ECO:0000256" key="1">
    <source>
        <dbReference type="ARBA" id="ARBA00007381"/>
    </source>
</evidence>
<name>A0A914PD20_9BILA</name>
<dbReference type="InterPro" id="IPR043129">
    <property type="entry name" value="ATPase_NBD"/>
</dbReference>
<dbReference type="WBParaSite" id="PDA_v2.g15520.t1">
    <property type="protein sequence ID" value="PDA_v2.g15520.t1"/>
    <property type="gene ID" value="PDA_v2.g15520"/>
</dbReference>
<dbReference type="GO" id="GO:0140662">
    <property type="term" value="F:ATP-dependent protein folding chaperone"/>
    <property type="evidence" value="ECO:0007669"/>
    <property type="project" value="InterPro"/>
</dbReference>
<dbReference type="Proteomes" id="UP000887578">
    <property type="component" value="Unplaced"/>
</dbReference>
<dbReference type="AlphaFoldDB" id="A0A914PD20"/>
<comment type="similarity">
    <text evidence="1">Belongs to the heat shock protein 70 family.</text>
</comment>
<dbReference type="SUPFAM" id="SSF53067">
    <property type="entry name" value="Actin-like ATPase domain"/>
    <property type="match status" value="1"/>
</dbReference>
<keyword evidence="4" id="KW-1185">Reference proteome</keyword>
<organism evidence="4 5">
    <name type="scientific">Panagrolaimus davidi</name>
    <dbReference type="NCBI Taxonomy" id="227884"/>
    <lineage>
        <taxon>Eukaryota</taxon>
        <taxon>Metazoa</taxon>
        <taxon>Ecdysozoa</taxon>
        <taxon>Nematoda</taxon>
        <taxon>Chromadorea</taxon>
        <taxon>Rhabditida</taxon>
        <taxon>Tylenchina</taxon>
        <taxon>Panagrolaimomorpha</taxon>
        <taxon>Panagrolaimoidea</taxon>
        <taxon>Panagrolaimidae</taxon>
        <taxon>Panagrolaimus</taxon>
    </lineage>
</organism>
<evidence type="ECO:0000313" key="4">
    <source>
        <dbReference type="Proteomes" id="UP000887578"/>
    </source>
</evidence>
<dbReference type="Gene3D" id="3.30.420.40">
    <property type="match status" value="1"/>
</dbReference>
<proteinExistence type="inferred from homology"/>